<evidence type="ECO:0000256" key="1">
    <source>
        <dbReference type="ARBA" id="ARBA00004127"/>
    </source>
</evidence>
<dbReference type="Pfam" id="PF00230">
    <property type="entry name" value="MIP"/>
    <property type="match status" value="1"/>
</dbReference>
<gene>
    <name evidence="8" type="ORF">UFOPK1856_00113</name>
    <name evidence="9" type="ORF">UFOPK2735_00442</name>
</gene>
<dbReference type="GO" id="GO:0019755">
    <property type="term" value="P:one-carbon compound transport"/>
    <property type="evidence" value="ECO:0007669"/>
    <property type="project" value="UniProtKB-ARBA"/>
</dbReference>
<dbReference type="GO" id="GO:0005737">
    <property type="term" value="C:cytoplasm"/>
    <property type="evidence" value="ECO:0007669"/>
    <property type="project" value="UniProtKB-ARBA"/>
</dbReference>
<keyword evidence="5 7" id="KW-1133">Transmembrane helix</keyword>
<keyword evidence="4" id="KW-0677">Repeat</keyword>
<dbReference type="PRINTS" id="PR00783">
    <property type="entry name" value="MINTRINSICP"/>
</dbReference>
<dbReference type="InterPro" id="IPR023271">
    <property type="entry name" value="Aquaporin-like"/>
</dbReference>
<evidence type="ECO:0000256" key="3">
    <source>
        <dbReference type="ARBA" id="ARBA00022692"/>
    </source>
</evidence>
<evidence type="ECO:0000313" key="9">
    <source>
        <dbReference type="EMBL" id="CAB4727329.1"/>
    </source>
</evidence>
<dbReference type="EMBL" id="CAEZYP010000045">
    <property type="protein sequence ID" value="CAB4727329.1"/>
    <property type="molecule type" value="Genomic_DNA"/>
</dbReference>
<name>A0A6J6GVU4_9ZZZZ</name>
<evidence type="ECO:0000256" key="7">
    <source>
        <dbReference type="SAM" id="Phobius"/>
    </source>
</evidence>
<evidence type="ECO:0000256" key="6">
    <source>
        <dbReference type="ARBA" id="ARBA00023136"/>
    </source>
</evidence>
<organism evidence="8">
    <name type="scientific">freshwater metagenome</name>
    <dbReference type="NCBI Taxonomy" id="449393"/>
    <lineage>
        <taxon>unclassified sequences</taxon>
        <taxon>metagenomes</taxon>
        <taxon>ecological metagenomes</taxon>
    </lineage>
</organism>
<keyword evidence="3 7" id="KW-0812">Transmembrane</keyword>
<dbReference type="EMBL" id="CAEZUV010000007">
    <property type="protein sequence ID" value="CAB4605427.1"/>
    <property type="molecule type" value="Genomic_DNA"/>
</dbReference>
<proteinExistence type="predicted"/>
<reference evidence="8" key="1">
    <citation type="submission" date="2020-05" db="EMBL/GenBank/DDBJ databases">
        <authorList>
            <person name="Chiriac C."/>
            <person name="Salcher M."/>
            <person name="Ghai R."/>
            <person name="Kavagutti S V."/>
        </authorList>
    </citation>
    <scope>NUCLEOTIDE SEQUENCE</scope>
</reference>
<feature type="transmembrane region" description="Helical" evidence="7">
    <location>
        <begin position="83"/>
        <end position="101"/>
    </location>
</feature>
<evidence type="ECO:0000313" key="8">
    <source>
        <dbReference type="EMBL" id="CAB4605427.1"/>
    </source>
</evidence>
<evidence type="ECO:0000256" key="2">
    <source>
        <dbReference type="ARBA" id="ARBA00022448"/>
    </source>
</evidence>
<keyword evidence="6 7" id="KW-0472">Membrane</keyword>
<dbReference type="PANTHER" id="PTHR45665:SF9">
    <property type="entry name" value="AQUAPORIN-8"/>
    <property type="match status" value="1"/>
</dbReference>
<dbReference type="AlphaFoldDB" id="A0A6J6GVU4"/>
<dbReference type="PANTHER" id="PTHR45665">
    <property type="entry name" value="AQUAPORIN-8"/>
    <property type="match status" value="1"/>
</dbReference>
<feature type="transmembrane region" description="Helical" evidence="7">
    <location>
        <begin position="121"/>
        <end position="141"/>
    </location>
</feature>
<evidence type="ECO:0000256" key="5">
    <source>
        <dbReference type="ARBA" id="ARBA00022989"/>
    </source>
</evidence>
<comment type="subcellular location">
    <subcellularLocation>
        <location evidence="1">Endomembrane system</location>
        <topology evidence="1">Multi-pass membrane protein</topology>
    </subcellularLocation>
</comment>
<dbReference type="InterPro" id="IPR000425">
    <property type="entry name" value="MIP"/>
</dbReference>
<protein>
    <submittedName>
        <fullName evidence="8">Unannotated protein</fullName>
    </submittedName>
</protein>
<feature type="transmembrane region" description="Helical" evidence="7">
    <location>
        <begin position="194"/>
        <end position="214"/>
    </location>
</feature>
<evidence type="ECO:0000256" key="4">
    <source>
        <dbReference type="ARBA" id="ARBA00022737"/>
    </source>
</evidence>
<dbReference type="Gene3D" id="1.20.1080.10">
    <property type="entry name" value="Glycerol uptake facilitator protein"/>
    <property type="match status" value="1"/>
</dbReference>
<keyword evidence="2" id="KW-0813">Transport</keyword>
<feature type="transmembrane region" description="Helical" evidence="7">
    <location>
        <begin position="43"/>
        <end position="62"/>
    </location>
</feature>
<dbReference type="GO" id="GO:0015250">
    <property type="term" value="F:water channel activity"/>
    <property type="evidence" value="ECO:0007669"/>
    <property type="project" value="TreeGrafter"/>
</dbReference>
<dbReference type="GO" id="GO:0012505">
    <property type="term" value="C:endomembrane system"/>
    <property type="evidence" value="ECO:0007669"/>
    <property type="project" value="UniProtKB-SubCell"/>
</dbReference>
<dbReference type="InterPro" id="IPR034294">
    <property type="entry name" value="Aquaporin_transptr"/>
</dbReference>
<dbReference type="GO" id="GO:0016020">
    <property type="term" value="C:membrane"/>
    <property type="evidence" value="ECO:0007669"/>
    <property type="project" value="InterPro"/>
</dbReference>
<sequence length="225" mass="23695">MLRKKFLGEFIGTALLVATVVGSGAMAQFITEDVGVQLLINTVATIFMLALLIYVFAGISGSHFNPLVSLAEFFFKRLSGQELLAYVIAQFAGGVLGTVIANTMFGRQAIVASEFIRSGQGIWLGEIVATAGLLMLIHLLGSQKKGDAAPLVVAGWIGAAYFFTSSTSFANPAVTFARAWTDTFSGIAPESVPLFIVFQTAGAILGVAIASAFVTKEETQVATNE</sequence>
<feature type="transmembrane region" description="Helical" evidence="7">
    <location>
        <begin position="153"/>
        <end position="174"/>
    </location>
</feature>
<accession>A0A6J6GVU4</accession>
<dbReference type="SUPFAM" id="SSF81338">
    <property type="entry name" value="Aquaporin-like"/>
    <property type="match status" value="1"/>
</dbReference>